<protein>
    <submittedName>
        <fullName evidence="6">Two-component system sensor histidine kinase</fullName>
        <ecNumber evidence="6">2.7.13.3</ecNumber>
    </submittedName>
</protein>
<sequence length="339" mass="37487">MRDFNKTTMAFTVVWVMWGIISVSYTGSTRGVFLPSLMAWLAFCGTHWVVFLLVKNLTTWVVALVIAIQLIFAIILWLLMPGPVLLFITPYLINMVVFTLPGLKADLISGIILLLIASGISFIGDKPPIRIISVLVVLTGYILVSRVTVELNEANGKALSKAHQEADRERIARDIHDLLGQSLTVVALKAQIIERLSADPHNKQQAAEITAISRQAIGELRYTVAQLRCHTMDEELEAATQALEAAGMKVTVHRNGEMRHREFSWVLRKAVTNIIRYSQATECTITMSNGGLQISDNGIEGETAHHDAEFAEVAQRITQAGGSFRLEHMNGTTITAELR</sequence>
<proteinExistence type="predicted"/>
<evidence type="ECO:0000256" key="4">
    <source>
        <dbReference type="SAM" id="Phobius"/>
    </source>
</evidence>
<reference evidence="6 7" key="1">
    <citation type="submission" date="2018-06" db="EMBL/GenBank/DDBJ databases">
        <authorList>
            <consortium name="Pathogen Informatics"/>
            <person name="Doyle S."/>
        </authorList>
    </citation>
    <scope>NUCLEOTIDE SEQUENCE [LARGE SCALE GENOMIC DNA]</scope>
    <source>
        <strain evidence="6 7">NCTC10254</strain>
    </source>
</reference>
<evidence type="ECO:0000256" key="3">
    <source>
        <dbReference type="ARBA" id="ARBA00023012"/>
    </source>
</evidence>
<dbReference type="InterPro" id="IPR050482">
    <property type="entry name" value="Sensor_HK_TwoCompSys"/>
</dbReference>
<evidence type="ECO:0000259" key="5">
    <source>
        <dbReference type="Pfam" id="PF07730"/>
    </source>
</evidence>
<dbReference type="GeneID" id="84574472"/>
<dbReference type="PANTHER" id="PTHR24421">
    <property type="entry name" value="NITRATE/NITRITE SENSOR PROTEIN NARX-RELATED"/>
    <property type="match status" value="1"/>
</dbReference>
<name>A0A3S4ZQF2_9CORY</name>
<dbReference type="InterPro" id="IPR011712">
    <property type="entry name" value="Sig_transdc_His_kin_sub3_dim/P"/>
</dbReference>
<keyword evidence="4" id="KW-0472">Membrane</keyword>
<dbReference type="Proteomes" id="UP000249886">
    <property type="component" value="Unassembled WGS sequence"/>
</dbReference>
<dbReference type="Gene3D" id="1.20.5.1930">
    <property type="match status" value="1"/>
</dbReference>
<comment type="caution">
    <text evidence="6">The sequence shown here is derived from an EMBL/GenBank/DDBJ whole genome shotgun (WGS) entry which is preliminary data.</text>
</comment>
<feature type="transmembrane region" description="Helical" evidence="4">
    <location>
        <begin position="7"/>
        <end position="26"/>
    </location>
</feature>
<dbReference type="EC" id="2.7.13.3" evidence="6"/>
<dbReference type="InterPro" id="IPR036890">
    <property type="entry name" value="HATPase_C_sf"/>
</dbReference>
<feature type="transmembrane region" description="Helical" evidence="4">
    <location>
        <begin position="32"/>
        <end position="53"/>
    </location>
</feature>
<evidence type="ECO:0000313" key="7">
    <source>
        <dbReference type="Proteomes" id="UP000249886"/>
    </source>
</evidence>
<dbReference type="EMBL" id="UARK01000035">
    <property type="protein sequence ID" value="SPW33958.1"/>
    <property type="molecule type" value="Genomic_DNA"/>
</dbReference>
<feature type="domain" description="Signal transduction histidine kinase subgroup 3 dimerisation and phosphoacceptor" evidence="5">
    <location>
        <begin position="168"/>
        <end position="228"/>
    </location>
</feature>
<feature type="transmembrane region" description="Helical" evidence="4">
    <location>
        <begin position="129"/>
        <end position="149"/>
    </location>
</feature>
<keyword evidence="3" id="KW-0902">Two-component regulatory system</keyword>
<organism evidence="6 7">
    <name type="scientific">Corynebacterium matruchotii</name>
    <dbReference type="NCBI Taxonomy" id="43768"/>
    <lineage>
        <taxon>Bacteria</taxon>
        <taxon>Bacillati</taxon>
        <taxon>Actinomycetota</taxon>
        <taxon>Actinomycetes</taxon>
        <taxon>Mycobacteriales</taxon>
        <taxon>Corynebacteriaceae</taxon>
        <taxon>Corynebacterium</taxon>
    </lineage>
</organism>
<keyword evidence="2 6" id="KW-0418">Kinase</keyword>
<keyword evidence="4" id="KW-1133">Transmembrane helix</keyword>
<keyword evidence="1 6" id="KW-0808">Transferase</keyword>
<dbReference type="Gene3D" id="3.30.565.10">
    <property type="entry name" value="Histidine kinase-like ATPase, C-terminal domain"/>
    <property type="match status" value="1"/>
</dbReference>
<dbReference type="PANTHER" id="PTHR24421:SF63">
    <property type="entry name" value="SENSOR HISTIDINE KINASE DESK"/>
    <property type="match status" value="1"/>
</dbReference>
<dbReference type="GO" id="GO:0016020">
    <property type="term" value="C:membrane"/>
    <property type="evidence" value="ECO:0007669"/>
    <property type="project" value="InterPro"/>
</dbReference>
<feature type="transmembrane region" description="Helical" evidence="4">
    <location>
        <begin position="60"/>
        <end position="78"/>
    </location>
</feature>
<accession>A0A3S4ZQF2</accession>
<dbReference type="GO" id="GO:0046983">
    <property type="term" value="F:protein dimerization activity"/>
    <property type="evidence" value="ECO:0007669"/>
    <property type="project" value="InterPro"/>
</dbReference>
<feature type="transmembrane region" description="Helical" evidence="4">
    <location>
        <begin position="107"/>
        <end position="123"/>
    </location>
</feature>
<gene>
    <name evidence="6" type="primary">tcsS6</name>
    <name evidence="6" type="ORF">NCTC10254_02496</name>
</gene>
<dbReference type="GO" id="GO:0000155">
    <property type="term" value="F:phosphorelay sensor kinase activity"/>
    <property type="evidence" value="ECO:0007669"/>
    <property type="project" value="InterPro"/>
</dbReference>
<dbReference type="Pfam" id="PF07730">
    <property type="entry name" value="HisKA_3"/>
    <property type="match status" value="1"/>
</dbReference>
<dbReference type="RefSeq" id="WP_005521473.1">
    <property type="nucleotide sequence ID" value="NZ_CAUOLB010000024.1"/>
</dbReference>
<keyword evidence="4" id="KW-0812">Transmembrane</keyword>
<evidence type="ECO:0000256" key="1">
    <source>
        <dbReference type="ARBA" id="ARBA00022679"/>
    </source>
</evidence>
<dbReference type="AlphaFoldDB" id="A0A3S4ZQF2"/>
<evidence type="ECO:0000313" key="6">
    <source>
        <dbReference type="EMBL" id="SPW33958.1"/>
    </source>
</evidence>
<evidence type="ECO:0000256" key="2">
    <source>
        <dbReference type="ARBA" id="ARBA00022777"/>
    </source>
</evidence>